<organism evidence="1">
    <name type="scientific">uncultured Caudovirales phage</name>
    <dbReference type="NCBI Taxonomy" id="2100421"/>
    <lineage>
        <taxon>Viruses</taxon>
        <taxon>Duplodnaviria</taxon>
        <taxon>Heunggongvirae</taxon>
        <taxon>Uroviricota</taxon>
        <taxon>Caudoviricetes</taxon>
        <taxon>Peduoviridae</taxon>
        <taxon>Maltschvirus</taxon>
        <taxon>Maltschvirus maltsch</taxon>
    </lineage>
</organism>
<sequence length="162" mass="18066">MHDIQEDTLVKKYLEIESAYTQAMVYCGRSGRNNVYVTEDESILNTWRFGKAVCTAMLMGLPDLAKTKTGKELADKADAMHCEICNVVVKAFIFTDAESVSCPCNDRDIFACVLEDLEEVTGTKCLRLADSLTPIARMLFAIAVMENDDKAAQIAKRILDRL</sequence>
<accession>A0A6J5M3D9</accession>
<dbReference type="EMBL" id="LR796350">
    <property type="protein sequence ID" value="CAB4139596.1"/>
    <property type="molecule type" value="Genomic_DNA"/>
</dbReference>
<reference evidence="1" key="1">
    <citation type="submission" date="2020-04" db="EMBL/GenBank/DDBJ databases">
        <authorList>
            <person name="Chiriac C."/>
            <person name="Salcher M."/>
            <person name="Ghai R."/>
            <person name="Kavagutti S V."/>
        </authorList>
    </citation>
    <scope>NUCLEOTIDE SEQUENCE</scope>
</reference>
<name>A0A6J5M3D9_9CAUD</name>
<protein>
    <submittedName>
        <fullName evidence="1">Uncharacterized protein</fullName>
    </submittedName>
</protein>
<evidence type="ECO:0000313" key="1">
    <source>
        <dbReference type="EMBL" id="CAB4139596.1"/>
    </source>
</evidence>
<gene>
    <name evidence="1" type="ORF">UFOVP340_57</name>
</gene>
<proteinExistence type="predicted"/>